<dbReference type="RefSeq" id="WP_120743559.1">
    <property type="nucleotide sequence ID" value="NZ_CP032568.1"/>
</dbReference>
<evidence type="ECO:0000256" key="1">
    <source>
        <dbReference type="SAM" id="SignalP"/>
    </source>
</evidence>
<organism evidence="2 3">
    <name type="scientific">Nocardia yunnanensis</name>
    <dbReference type="NCBI Taxonomy" id="2382165"/>
    <lineage>
        <taxon>Bacteria</taxon>
        <taxon>Bacillati</taxon>
        <taxon>Actinomycetota</taxon>
        <taxon>Actinomycetes</taxon>
        <taxon>Mycobacteriales</taxon>
        <taxon>Nocardiaceae</taxon>
        <taxon>Nocardia</taxon>
    </lineage>
</organism>
<accession>A0A386ZLZ7</accession>
<dbReference type="AlphaFoldDB" id="A0A386ZLZ7"/>
<keyword evidence="1" id="KW-0732">Signal</keyword>
<keyword evidence="3" id="KW-1185">Reference proteome</keyword>
<protein>
    <recommendedName>
        <fullName evidence="4">Secreted protein</fullName>
    </recommendedName>
</protein>
<feature type="chain" id="PRO_5017388328" description="Secreted protein" evidence="1">
    <location>
        <begin position="25"/>
        <end position="80"/>
    </location>
</feature>
<name>A0A386ZLZ7_9NOCA</name>
<gene>
    <name evidence="2" type="ORF">D7D52_36830</name>
</gene>
<dbReference type="KEGG" id="nyu:D7D52_36830"/>
<dbReference type="EMBL" id="CP032568">
    <property type="protein sequence ID" value="AYF78476.1"/>
    <property type="molecule type" value="Genomic_DNA"/>
</dbReference>
<feature type="signal peptide" evidence="1">
    <location>
        <begin position="1"/>
        <end position="24"/>
    </location>
</feature>
<evidence type="ECO:0008006" key="4">
    <source>
        <dbReference type="Google" id="ProtNLM"/>
    </source>
</evidence>
<reference evidence="2 3" key="1">
    <citation type="submission" date="2018-09" db="EMBL/GenBank/DDBJ databases">
        <title>Nocardia yunnanensis sp. nov., an actinomycete isolated from a soil sample.</title>
        <authorList>
            <person name="Zhang J."/>
        </authorList>
    </citation>
    <scope>NUCLEOTIDE SEQUENCE [LARGE SCALE GENOMIC DNA]</scope>
    <source>
        <strain evidence="2 3">CFHS0054</strain>
    </source>
</reference>
<evidence type="ECO:0000313" key="2">
    <source>
        <dbReference type="EMBL" id="AYF78476.1"/>
    </source>
</evidence>
<proteinExistence type="predicted"/>
<sequence>MKRTILVGFAACALLGAGMGTAAADGLPLTDVDIISPGSAGDLGNAIGSGSVDAGSAAAGLGSAFSGGYLQGVLSSLSAH</sequence>
<dbReference type="Proteomes" id="UP000267164">
    <property type="component" value="Chromosome"/>
</dbReference>
<evidence type="ECO:0000313" key="3">
    <source>
        <dbReference type="Proteomes" id="UP000267164"/>
    </source>
</evidence>